<dbReference type="OrthoDB" id="3266428at2759"/>
<dbReference type="EMBL" id="KV425611">
    <property type="protein sequence ID" value="KZT21117.1"/>
    <property type="molecule type" value="Genomic_DNA"/>
</dbReference>
<dbReference type="InParanoid" id="A0A165PJ95"/>
<dbReference type="AlphaFoldDB" id="A0A165PJ95"/>
<dbReference type="InterPro" id="IPR011010">
    <property type="entry name" value="DNA_brk_join_enz"/>
</dbReference>
<keyword evidence="1" id="KW-0238">DNA-binding</keyword>
<gene>
    <name evidence="3" type="ORF">NEOLEDRAFT_1074258</name>
</gene>
<name>A0A165PJ95_9AGAM</name>
<evidence type="ECO:0000313" key="3">
    <source>
        <dbReference type="EMBL" id="KZT21117.1"/>
    </source>
</evidence>
<dbReference type="Gene3D" id="1.10.150.130">
    <property type="match status" value="1"/>
</dbReference>
<feature type="non-terminal residue" evidence="3">
    <location>
        <position position="1"/>
    </location>
</feature>
<dbReference type="GO" id="GO:0006310">
    <property type="term" value="P:DNA recombination"/>
    <property type="evidence" value="ECO:0007669"/>
    <property type="project" value="UniProtKB-KW"/>
</dbReference>
<reference evidence="3 4" key="1">
    <citation type="journal article" date="2016" name="Mol. Biol. Evol.">
        <title>Comparative Genomics of Early-Diverging Mushroom-Forming Fungi Provides Insights into the Origins of Lignocellulose Decay Capabilities.</title>
        <authorList>
            <person name="Nagy L.G."/>
            <person name="Riley R."/>
            <person name="Tritt A."/>
            <person name="Adam C."/>
            <person name="Daum C."/>
            <person name="Floudas D."/>
            <person name="Sun H."/>
            <person name="Yadav J.S."/>
            <person name="Pangilinan J."/>
            <person name="Larsson K.H."/>
            <person name="Matsuura K."/>
            <person name="Barry K."/>
            <person name="Labutti K."/>
            <person name="Kuo R."/>
            <person name="Ohm R.A."/>
            <person name="Bhattacharya S.S."/>
            <person name="Shirouzu T."/>
            <person name="Yoshinaga Y."/>
            <person name="Martin F.M."/>
            <person name="Grigoriev I.V."/>
            <person name="Hibbett D.S."/>
        </authorList>
    </citation>
    <scope>NUCLEOTIDE SEQUENCE [LARGE SCALE GENOMIC DNA]</scope>
    <source>
        <strain evidence="3 4">HHB14362 ss-1</strain>
    </source>
</reference>
<dbReference type="Gene3D" id="1.10.443.10">
    <property type="entry name" value="Intergrase catalytic core"/>
    <property type="match status" value="1"/>
</dbReference>
<dbReference type="InterPro" id="IPR013762">
    <property type="entry name" value="Integrase-like_cat_sf"/>
</dbReference>
<dbReference type="Proteomes" id="UP000076761">
    <property type="component" value="Unassembled WGS sequence"/>
</dbReference>
<keyword evidence="2" id="KW-0233">DNA recombination</keyword>
<dbReference type="InterPro" id="IPR010998">
    <property type="entry name" value="Integrase_recombinase_N"/>
</dbReference>
<sequence>PRAGCEISPSPLRPHVPAVDRLRVWMTPHSADFDQRLRLELLPLTADKTQELAFAALEPNTRTNYRAGLLRFHQFCDEQGIPESSRMPASALLLAGFASWRAGTVSGSTIAAWLSAVHAWHRVNHAPWAGDDDFVSLVKTSASKLTPASSRREKRAPVTLQHLIPLARALDPSSGRDCAVLAVALIAFWGCCRLGELVVPSKASFDPRWHVSRSAPVRYIDHWDGLQSAHFDIPFGKVEKEADARISLTGRHELCPVRALHRHLSVNSLTPRVAPMFAFETDTGWAPLTKAAFLQRCEEVWRPLRLSRISGHSFRIGGATELLLAGVPPETVAAQGRWKSLAFLLYWRKLEDLLPMMISKSYDETRVSDLCVEFERYRVRNGLPASVS</sequence>
<dbReference type="PANTHER" id="PTHR34605">
    <property type="entry name" value="PHAGE_INTEGRASE DOMAIN-CONTAINING PROTEIN"/>
    <property type="match status" value="1"/>
</dbReference>
<accession>A0A165PJ95</accession>
<dbReference type="GO" id="GO:0003677">
    <property type="term" value="F:DNA binding"/>
    <property type="evidence" value="ECO:0007669"/>
    <property type="project" value="UniProtKB-KW"/>
</dbReference>
<proteinExistence type="predicted"/>
<organism evidence="3 4">
    <name type="scientific">Neolentinus lepideus HHB14362 ss-1</name>
    <dbReference type="NCBI Taxonomy" id="1314782"/>
    <lineage>
        <taxon>Eukaryota</taxon>
        <taxon>Fungi</taxon>
        <taxon>Dikarya</taxon>
        <taxon>Basidiomycota</taxon>
        <taxon>Agaricomycotina</taxon>
        <taxon>Agaricomycetes</taxon>
        <taxon>Gloeophyllales</taxon>
        <taxon>Gloeophyllaceae</taxon>
        <taxon>Neolentinus</taxon>
    </lineage>
</organism>
<evidence type="ECO:0000313" key="4">
    <source>
        <dbReference type="Proteomes" id="UP000076761"/>
    </source>
</evidence>
<protein>
    <submittedName>
        <fullName evidence="3">DNA breaking-rejoining enzyme</fullName>
    </submittedName>
</protein>
<keyword evidence="4" id="KW-1185">Reference proteome</keyword>
<dbReference type="GO" id="GO:0015074">
    <property type="term" value="P:DNA integration"/>
    <property type="evidence" value="ECO:0007669"/>
    <property type="project" value="InterPro"/>
</dbReference>
<dbReference type="PANTHER" id="PTHR34605:SF3">
    <property type="entry name" value="P CELL-TYPE AGGLUTINATION PROTEIN MAP4-LIKE-RELATED"/>
    <property type="match status" value="1"/>
</dbReference>
<dbReference type="InterPro" id="IPR052925">
    <property type="entry name" value="Phage_Integrase-like_Recomb"/>
</dbReference>
<dbReference type="SUPFAM" id="SSF56349">
    <property type="entry name" value="DNA breaking-rejoining enzymes"/>
    <property type="match status" value="1"/>
</dbReference>
<dbReference type="STRING" id="1314782.A0A165PJ95"/>
<evidence type="ECO:0000256" key="1">
    <source>
        <dbReference type="ARBA" id="ARBA00023125"/>
    </source>
</evidence>
<dbReference type="SUPFAM" id="SSF47823">
    <property type="entry name" value="lambda integrase-like, N-terminal domain"/>
    <property type="match status" value="1"/>
</dbReference>
<evidence type="ECO:0000256" key="2">
    <source>
        <dbReference type="ARBA" id="ARBA00023172"/>
    </source>
</evidence>